<protein>
    <submittedName>
        <fullName evidence="2">Uncharacterized protein</fullName>
    </submittedName>
</protein>
<dbReference type="Proteomes" id="UP000000437">
    <property type="component" value="Chromosome 3"/>
</dbReference>
<accession>A0AC58J4J8</accession>
<keyword evidence="1" id="KW-1185">Reference proteome</keyword>
<reference evidence="2" key="1">
    <citation type="submission" date="2025-08" db="UniProtKB">
        <authorList>
            <consortium name="RefSeq"/>
        </authorList>
    </citation>
    <scope>IDENTIFICATION</scope>
    <source>
        <strain evidence="2">Tuebingen</strain>
        <tissue evidence="2">Fibroblasts and whole tissue</tissue>
    </source>
</reference>
<evidence type="ECO:0000313" key="2">
    <source>
        <dbReference type="RefSeq" id="XP_073801408.1"/>
    </source>
</evidence>
<organism evidence="1 2">
    <name type="scientific">Danio rerio</name>
    <name type="common">Zebrafish</name>
    <name type="synonym">Brachydanio rerio</name>
    <dbReference type="NCBI Taxonomy" id="7955"/>
    <lineage>
        <taxon>Eukaryota</taxon>
        <taxon>Metazoa</taxon>
        <taxon>Chordata</taxon>
        <taxon>Craniata</taxon>
        <taxon>Vertebrata</taxon>
        <taxon>Euteleostomi</taxon>
        <taxon>Actinopterygii</taxon>
        <taxon>Neopterygii</taxon>
        <taxon>Teleostei</taxon>
        <taxon>Ostariophysi</taxon>
        <taxon>Cypriniformes</taxon>
        <taxon>Danionidae</taxon>
        <taxon>Danioninae</taxon>
        <taxon>Danio</taxon>
    </lineage>
</organism>
<dbReference type="RefSeq" id="XP_073801408.1">
    <property type="nucleotide sequence ID" value="XM_073945307.1"/>
</dbReference>
<gene>
    <name evidence="2" type="primary">LOC103911283</name>
</gene>
<name>A0AC58J4J8_DANRE</name>
<sequence length="217" mass="23699">MDKSSEELDLEKDYLEEMEAIEALEAIGTLESAPPYPGQPGDYGGINLGHNLAYISSPYPNVNMGYTSFPEPGGNTHFQGGSNPGTYSQTTSPTQGIYPQINSPNPGMYPQVNSPNPYPQATSPNPGTYPQTTTVTTTVRMPSLSDLPAQTMCPHCKLQVITITEHFSGLSAWVACGCLALIGCWPCCLMPFWMDSCKDVEHRCPNCNNILCYYKRL</sequence>
<proteinExistence type="predicted"/>
<evidence type="ECO:0000313" key="1">
    <source>
        <dbReference type="Proteomes" id="UP000000437"/>
    </source>
</evidence>